<dbReference type="GO" id="GO:0003676">
    <property type="term" value="F:nucleic acid binding"/>
    <property type="evidence" value="ECO:0007669"/>
    <property type="project" value="InterPro"/>
</dbReference>
<dbReference type="RefSeq" id="WP_070954790.1">
    <property type="nucleotide sequence ID" value="NZ_CP015208.1"/>
</dbReference>
<dbReference type="EC" id="2.1.1.297" evidence="5"/>
<dbReference type="InterPro" id="IPR004556">
    <property type="entry name" value="HemK-like"/>
</dbReference>
<comment type="function">
    <text evidence="5">Methylates the class 1 translation termination release factors RF1/PrfA and RF2/PrfB on the glutamine residue of the universally conserved GGQ motif.</text>
</comment>
<dbReference type="Proteomes" id="UP000243784">
    <property type="component" value="Chromosome"/>
</dbReference>
<dbReference type="Pfam" id="PF05175">
    <property type="entry name" value="MTS"/>
    <property type="match status" value="1"/>
</dbReference>
<keyword evidence="9" id="KW-1185">Reference proteome</keyword>
<feature type="binding site" evidence="5">
    <location>
        <begin position="191"/>
        <end position="194"/>
    </location>
    <ligand>
        <name>substrate</name>
    </ligand>
</feature>
<accession>A0A1D9DZQ2</accession>
<dbReference type="EMBL" id="CP015208">
    <property type="protein sequence ID" value="AOY56284.1"/>
    <property type="molecule type" value="Genomic_DNA"/>
</dbReference>
<dbReference type="PANTHER" id="PTHR18895:SF74">
    <property type="entry name" value="MTRF1L RELEASE FACTOR GLUTAMINE METHYLTRANSFERASE"/>
    <property type="match status" value="1"/>
</dbReference>
<dbReference type="CDD" id="cd02440">
    <property type="entry name" value="AdoMet_MTases"/>
    <property type="match status" value="1"/>
</dbReference>
<dbReference type="PANTHER" id="PTHR18895">
    <property type="entry name" value="HEMK METHYLTRANSFERASE"/>
    <property type="match status" value="1"/>
</dbReference>
<comment type="catalytic activity">
    <reaction evidence="4 5">
        <text>L-glutaminyl-[peptide chain release factor] + S-adenosyl-L-methionine = N(5)-methyl-L-glutaminyl-[peptide chain release factor] + S-adenosyl-L-homocysteine + H(+)</text>
        <dbReference type="Rhea" id="RHEA:42896"/>
        <dbReference type="Rhea" id="RHEA-COMP:10271"/>
        <dbReference type="Rhea" id="RHEA-COMP:10272"/>
        <dbReference type="ChEBI" id="CHEBI:15378"/>
        <dbReference type="ChEBI" id="CHEBI:30011"/>
        <dbReference type="ChEBI" id="CHEBI:57856"/>
        <dbReference type="ChEBI" id="CHEBI:59789"/>
        <dbReference type="ChEBI" id="CHEBI:61891"/>
        <dbReference type="EC" id="2.1.1.297"/>
    </reaction>
</comment>
<dbReference type="NCBIfam" id="TIGR03534">
    <property type="entry name" value="RF_mod_PrmC"/>
    <property type="match status" value="1"/>
</dbReference>
<dbReference type="KEGG" id="rpla:A4Z71_04810"/>
<dbReference type="GO" id="GO:0032259">
    <property type="term" value="P:methylation"/>
    <property type="evidence" value="ECO:0007669"/>
    <property type="project" value="UniProtKB-KW"/>
</dbReference>
<gene>
    <name evidence="5" type="primary">prmC</name>
    <name evidence="8" type="ORF">A4Z71_04810</name>
</gene>
<dbReference type="InterPro" id="IPR029063">
    <property type="entry name" value="SAM-dependent_MTases_sf"/>
</dbReference>
<evidence type="ECO:0000256" key="2">
    <source>
        <dbReference type="ARBA" id="ARBA00022679"/>
    </source>
</evidence>
<dbReference type="HAMAP" id="MF_02126">
    <property type="entry name" value="RF_methyltr_PrmC"/>
    <property type="match status" value="1"/>
</dbReference>
<dbReference type="PROSITE" id="PS00092">
    <property type="entry name" value="N6_MTASE"/>
    <property type="match status" value="1"/>
</dbReference>
<evidence type="ECO:0000313" key="8">
    <source>
        <dbReference type="EMBL" id="AOY56284.1"/>
    </source>
</evidence>
<dbReference type="InterPro" id="IPR040758">
    <property type="entry name" value="PrmC_N"/>
</dbReference>
<evidence type="ECO:0000259" key="6">
    <source>
        <dbReference type="Pfam" id="PF05175"/>
    </source>
</evidence>
<dbReference type="InterPro" id="IPR002052">
    <property type="entry name" value="DNA_methylase_N6_adenine_CS"/>
</dbReference>
<dbReference type="GO" id="GO:0102559">
    <property type="term" value="F:peptide chain release factor N(5)-glutamine methyltransferase activity"/>
    <property type="evidence" value="ECO:0007669"/>
    <property type="project" value="UniProtKB-EC"/>
</dbReference>
<name>A0A1D9DZQ2_9MICO</name>
<dbReference type="NCBIfam" id="TIGR00536">
    <property type="entry name" value="hemK_fam"/>
    <property type="match status" value="1"/>
</dbReference>
<dbReference type="STRING" id="535712.A4Z71_04810"/>
<feature type="binding site" evidence="5">
    <location>
        <begin position="124"/>
        <end position="128"/>
    </location>
    <ligand>
        <name>S-adenosyl-L-methionine</name>
        <dbReference type="ChEBI" id="CHEBI:59789"/>
    </ligand>
</feature>
<dbReference type="SUPFAM" id="SSF53335">
    <property type="entry name" value="S-adenosyl-L-methionine-dependent methyltransferases"/>
    <property type="match status" value="1"/>
</dbReference>
<keyword evidence="2 5" id="KW-0808">Transferase</keyword>
<evidence type="ECO:0000256" key="1">
    <source>
        <dbReference type="ARBA" id="ARBA00022603"/>
    </source>
</evidence>
<dbReference type="AlphaFoldDB" id="A0A1D9DZQ2"/>
<evidence type="ECO:0000256" key="4">
    <source>
        <dbReference type="ARBA" id="ARBA00048391"/>
    </source>
</evidence>
<evidence type="ECO:0000259" key="7">
    <source>
        <dbReference type="Pfam" id="PF17827"/>
    </source>
</evidence>
<feature type="binding site" evidence="5">
    <location>
        <position position="191"/>
    </location>
    <ligand>
        <name>S-adenosyl-L-methionine</name>
        <dbReference type="ChEBI" id="CHEBI:59789"/>
    </ligand>
</feature>
<feature type="binding site" evidence="5">
    <location>
        <position position="147"/>
    </location>
    <ligand>
        <name>S-adenosyl-L-methionine</name>
        <dbReference type="ChEBI" id="CHEBI:59789"/>
    </ligand>
</feature>
<dbReference type="Gene3D" id="1.10.8.10">
    <property type="entry name" value="DNA helicase RuvA subunit, C-terminal domain"/>
    <property type="match status" value="1"/>
</dbReference>
<keyword evidence="1 5" id="KW-0489">Methyltransferase</keyword>
<comment type="similarity">
    <text evidence="5">Belongs to the protein N5-glutamine methyltransferase family. PrmC subfamily.</text>
</comment>
<evidence type="ECO:0000313" key="9">
    <source>
        <dbReference type="Proteomes" id="UP000243784"/>
    </source>
</evidence>
<evidence type="ECO:0000256" key="3">
    <source>
        <dbReference type="ARBA" id="ARBA00022691"/>
    </source>
</evidence>
<dbReference type="Pfam" id="PF17827">
    <property type="entry name" value="PrmC_N"/>
    <property type="match status" value="1"/>
</dbReference>
<keyword evidence="3 5" id="KW-0949">S-adenosyl-L-methionine</keyword>
<dbReference type="OrthoDB" id="9800643at2"/>
<sequence length="284" mass="30829">MLLRELLNHAAARFVLAGIDSAQNDAELLAAWALGISRSELQTKLIFDEEIDEVAAGPLIVAFARRQQREPLQHITGRAYFRNLELTVGLGVFVPRPETELIAQLAIDALKADPSNQPVAVDLGTGSGAIALAMATEVPHAQVFAVEKSAAAYEFAKQNFAKYSKIENLIQGDMADAFQELIGKVSVVASNPPYIPNDAVPRDPEVQQYDPALALYGGDDGLDLIRIISARAKELLHPGGFLVIEHADSQSKQVCELLLADGWVQVSAHQDLTFRDRAVSARKL</sequence>
<proteinExistence type="inferred from homology"/>
<dbReference type="InterPro" id="IPR019874">
    <property type="entry name" value="RF_methyltr_PrmC"/>
</dbReference>
<evidence type="ECO:0000256" key="5">
    <source>
        <dbReference type="HAMAP-Rule" id="MF_02126"/>
    </source>
</evidence>
<protein>
    <recommendedName>
        <fullName evidence="5">Release factor glutamine methyltransferase</fullName>
        <shortName evidence="5">RF MTase</shortName>
        <ecNumber evidence="5">2.1.1.297</ecNumber>
    </recommendedName>
    <alternativeName>
        <fullName evidence="5">N5-glutamine methyltransferase PrmC</fullName>
    </alternativeName>
    <alternativeName>
        <fullName evidence="5">Protein-(glutamine-N5) MTase PrmC</fullName>
    </alternativeName>
    <alternativeName>
        <fullName evidence="5">Protein-glutamine N-methyltransferase PrmC</fullName>
    </alternativeName>
</protein>
<dbReference type="Gene3D" id="3.40.50.150">
    <property type="entry name" value="Vaccinia Virus protein VP39"/>
    <property type="match status" value="1"/>
</dbReference>
<feature type="domain" description="Methyltransferase small" evidence="6">
    <location>
        <begin position="104"/>
        <end position="195"/>
    </location>
</feature>
<reference evidence="8 9" key="1">
    <citation type="journal article" date="2016" name="Biochim. Biophys. Acta">
        <title>Photochemical characterization of actinorhodopsin and its functional existence in the natural host.</title>
        <authorList>
            <person name="Nakamura S."/>
            <person name="Kikukawa T."/>
            <person name="Tamogami J."/>
            <person name="Kamiya M."/>
            <person name="Aizawa T."/>
            <person name="Hahn M.W."/>
            <person name="Ihara K."/>
            <person name="Kamo N."/>
            <person name="Demura M."/>
        </authorList>
    </citation>
    <scope>NUCLEOTIDE SEQUENCE [LARGE SCALE GENOMIC DNA]</scope>
    <source>
        <strain evidence="8 9">MWH-Dar1</strain>
    </source>
</reference>
<organism evidence="8 9">
    <name type="scientific">Candidatus Rhodoluna planktonica</name>
    <dbReference type="NCBI Taxonomy" id="535712"/>
    <lineage>
        <taxon>Bacteria</taxon>
        <taxon>Bacillati</taxon>
        <taxon>Actinomycetota</taxon>
        <taxon>Actinomycetes</taxon>
        <taxon>Micrococcales</taxon>
        <taxon>Microbacteriaceae</taxon>
        <taxon>Luna cluster</taxon>
        <taxon>Luna-1 subcluster</taxon>
        <taxon>Rhodoluna</taxon>
    </lineage>
</organism>
<dbReference type="InterPro" id="IPR007848">
    <property type="entry name" value="Small_mtfrase_dom"/>
</dbReference>
<comment type="caution">
    <text evidence="5">Lacks conserved residue(s) required for the propagation of feature annotation.</text>
</comment>
<dbReference type="InterPro" id="IPR050320">
    <property type="entry name" value="N5-glutamine_MTase"/>
</dbReference>
<feature type="domain" description="Release factor glutamine methyltransferase N-terminal" evidence="7">
    <location>
        <begin position="5"/>
        <end position="77"/>
    </location>
</feature>